<evidence type="ECO:0008006" key="3">
    <source>
        <dbReference type="Google" id="ProtNLM"/>
    </source>
</evidence>
<dbReference type="SUPFAM" id="SSF56112">
    <property type="entry name" value="Protein kinase-like (PK-like)"/>
    <property type="match status" value="1"/>
</dbReference>
<dbReference type="AlphaFoldDB" id="A0A1R3R858"/>
<reference evidence="2" key="1">
    <citation type="journal article" date="2017" name="Genome Biol.">
        <title>Comparative genomics reveals high biological diversity and specific adaptations in the industrially and medically important fungal genus Aspergillus.</title>
        <authorList>
            <person name="de Vries R.P."/>
            <person name="Riley R."/>
            <person name="Wiebenga A."/>
            <person name="Aguilar-Osorio G."/>
            <person name="Amillis S."/>
            <person name="Uchima C.A."/>
            <person name="Anderluh G."/>
            <person name="Asadollahi M."/>
            <person name="Askin M."/>
            <person name="Barry K."/>
            <person name="Battaglia E."/>
            <person name="Bayram O."/>
            <person name="Benocci T."/>
            <person name="Braus-Stromeyer S.A."/>
            <person name="Caldana C."/>
            <person name="Canovas D."/>
            <person name="Cerqueira G.C."/>
            <person name="Chen F."/>
            <person name="Chen W."/>
            <person name="Choi C."/>
            <person name="Clum A."/>
            <person name="Dos Santos R.A."/>
            <person name="Damasio A.R."/>
            <person name="Diallinas G."/>
            <person name="Emri T."/>
            <person name="Fekete E."/>
            <person name="Flipphi M."/>
            <person name="Freyberg S."/>
            <person name="Gallo A."/>
            <person name="Gournas C."/>
            <person name="Habgood R."/>
            <person name="Hainaut M."/>
            <person name="Harispe M.L."/>
            <person name="Henrissat B."/>
            <person name="Hilden K.S."/>
            <person name="Hope R."/>
            <person name="Hossain A."/>
            <person name="Karabika E."/>
            <person name="Karaffa L."/>
            <person name="Karanyi Z."/>
            <person name="Krasevec N."/>
            <person name="Kuo A."/>
            <person name="Kusch H."/>
            <person name="LaButti K."/>
            <person name="Lagendijk E.L."/>
            <person name="Lapidus A."/>
            <person name="Levasseur A."/>
            <person name="Lindquist E."/>
            <person name="Lipzen A."/>
            <person name="Logrieco A.F."/>
            <person name="MacCabe A."/>
            <person name="Maekelae M.R."/>
            <person name="Malavazi I."/>
            <person name="Melin P."/>
            <person name="Meyer V."/>
            <person name="Mielnichuk N."/>
            <person name="Miskei M."/>
            <person name="Molnar A.P."/>
            <person name="Mule G."/>
            <person name="Ngan C.Y."/>
            <person name="Orejas M."/>
            <person name="Orosz E."/>
            <person name="Ouedraogo J.P."/>
            <person name="Overkamp K.M."/>
            <person name="Park H.-S."/>
            <person name="Perrone G."/>
            <person name="Piumi F."/>
            <person name="Punt P.J."/>
            <person name="Ram A.F."/>
            <person name="Ramon A."/>
            <person name="Rauscher S."/>
            <person name="Record E."/>
            <person name="Riano-Pachon D.M."/>
            <person name="Robert V."/>
            <person name="Roehrig J."/>
            <person name="Ruller R."/>
            <person name="Salamov A."/>
            <person name="Salih N.S."/>
            <person name="Samson R.A."/>
            <person name="Sandor E."/>
            <person name="Sanguinetti M."/>
            <person name="Schuetze T."/>
            <person name="Sepcic K."/>
            <person name="Shelest E."/>
            <person name="Sherlock G."/>
            <person name="Sophianopoulou V."/>
            <person name="Squina F.M."/>
            <person name="Sun H."/>
            <person name="Susca A."/>
            <person name="Todd R.B."/>
            <person name="Tsang A."/>
            <person name="Unkles S.E."/>
            <person name="van de Wiele N."/>
            <person name="van Rossen-Uffink D."/>
            <person name="Oliveira J.V."/>
            <person name="Vesth T.C."/>
            <person name="Visser J."/>
            <person name="Yu J.-H."/>
            <person name="Zhou M."/>
            <person name="Andersen M.R."/>
            <person name="Archer D.B."/>
            <person name="Baker S.E."/>
            <person name="Benoit I."/>
            <person name="Brakhage A.A."/>
            <person name="Braus G.H."/>
            <person name="Fischer R."/>
            <person name="Frisvad J.C."/>
            <person name="Goldman G.H."/>
            <person name="Houbraken J."/>
            <person name="Oakley B."/>
            <person name="Pocsi I."/>
            <person name="Scazzocchio C."/>
            <person name="Seiboth B."/>
            <person name="vanKuyk P.A."/>
            <person name="Wortman J."/>
            <person name="Dyer P.S."/>
            <person name="Grigoriev I.V."/>
        </authorList>
    </citation>
    <scope>NUCLEOTIDE SEQUENCE [LARGE SCALE GENOMIC DNA]</scope>
    <source>
        <strain evidence="2">ITEM 5010</strain>
    </source>
</reference>
<dbReference type="InterPro" id="IPR011009">
    <property type="entry name" value="Kinase-like_dom_sf"/>
</dbReference>
<evidence type="ECO:0000313" key="1">
    <source>
        <dbReference type="EMBL" id="OOF90659.1"/>
    </source>
</evidence>
<dbReference type="Proteomes" id="UP000188318">
    <property type="component" value="Unassembled WGS sequence"/>
</dbReference>
<protein>
    <recommendedName>
        <fullName evidence="3">Protein kinase domain-containing protein</fullName>
    </recommendedName>
</protein>
<dbReference type="EMBL" id="KV907515">
    <property type="protein sequence ID" value="OOF90659.1"/>
    <property type="molecule type" value="Genomic_DNA"/>
</dbReference>
<keyword evidence="2" id="KW-1185">Reference proteome</keyword>
<organism evidence="1 2">
    <name type="scientific">Aspergillus carbonarius (strain ITEM 5010)</name>
    <dbReference type="NCBI Taxonomy" id="602072"/>
    <lineage>
        <taxon>Eukaryota</taxon>
        <taxon>Fungi</taxon>
        <taxon>Dikarya</taxon>
        <taxon>Ascomycota</taxon>
        <taxon>Pezizomycotina</taxon>
        <taxon>Eurotiomycetes</taxon>
        <taxon>Eurotiomycetidae</taxon>
        <taxon>Eurotiales</taxon>
        <taxon>Aspergillaceae</taxon>
        <taxon>Aspergillus</taxon>
        <taxon>Aspergillus subgen. Circumdati</taxon>
    </lineage>
</organism>
<name>A0A1R3R858_ASPC5</name>
<accession>A0A1R3R858</accession>
<dbReference type="Gene3D" id="1.10.510.10">
    <property type="entry name" value="Transferase(Phosphotransferase) domain 1"/>
    <property type="match status" value="1"/>
</dbReference>
<dbReference type="OMA" id="IFLVIVH"/>
<proteinExistence type="predicted"/>
<sequence length="222" mass="26264">MEFDHIVPSEIIFQEKLVISEFSAIFLVVLRSQLCVMKVHHGRGPRRYYEPADRELDIHVREYTAYCRLQSRGLCGRIVPNLLGRLRKFDPQLCQPHLNTFINDEYLTSALFLEYIPGMEMIDLHNFSETRMDNFISGIGVIHQALVLHGDTKPRNMMVFKDEPTRVLWIDFDRAQTYNEDTITDRRRGFLADEEEIVRDLRECLREDCLTGEYKESYLFYC</sequence>
<gene>
    <name evidence="1" type="ORF">ASPCADRAFT_58861</name>
</gene>
<dbReference type="STRING" id="602072.A0A1R3R858"/>
<evidence type="ECO:0000313" key="2">
    <source>
        <dbReference type="Proteomes" id="UP000188318"/>
    </source>
</evidence>
<dbReference type="VEuPathDB" id="FungiDB:ASPCADRAFT_58861"/>
<dbReference type="OrthoDB" id="4185642at2759"/>